<feature type="region of interest" description="Disordered" evidence="1">
    <location>
        <begin position="29"/>
        <end position="69"/>
    </location>
</feature>
<gene>
    <name evidence="2" type="ORF">TREES_T100019438</name>
</gene>
<sequence>MTFHRSEPSKDQEGGKSLKERLREFFGSHYIPEEEGDGGPLRQRAKTWEPRKPPPLLQRGPKSHPGTRASAAAFVYGTVTAAGVARGIHGEAVRFRLRNLEAEWGKGWQRGRNEKRSTLAWSCPAPALSAHTHYKSQHAIRGAGVGTGGLPWQTVLHCFWFVVRSHQD</sequence>
<dbReference type="Proteomes" id="UP000011518">
    <property type="component" value="Unassembled WGS sequence"/>
</dbReference>
<evidence type="ECO:0000256" key="1">
    <source>
        <dbReference type="SAM" id="MobiDB-lite"/>
    </source>
</evidence>
<dbReference type="EMBL" id="KB320753">
    <property type="protein sequence ID" value="ELW64177.1"/>
    <property type="molecule type" value="Genomic_DNA"/>
</dbReference>
<name>L9KSK5_TUPCH</name>
<reference evidence="3" key="2">
    <citation type="journal article" date="2013" name="Nat. Commun.">
        <title>Genome of the Chinese tree shrew.</title>
        <authorList>
            <person name="Fan Y."/>
            <person name="Huang Z.Y."/>
            <person name="Cao C.C."/>
            <person name="Chen C.S."/>
            <person name="Chen Y.X."/>
            <person name="Fan D.D."/>
            <person name="He J."/>
            <person name="Hou H.L."/>
            <person name="Hu L."/>
            <person name="Hu X.T."/>
            <person name="Jiang X.T."/>
            <person name="Lai R."/>
            <person name="Lang Y.S."/>
            <person name="Liang B."/>
            <person name="Liao S.G."/>
            <person name="Mu D."/>
            <person name="Ma Y.Y."/>
            <person name="Niu Y.Y."/>
            <person name="Sun X.Q."/>
            <person name="Xia J.Q."/>
            <person name="Xiao J."/>
            <person name="Xiong Z.Q."/>
            <person name="Xu L."/>
            <person name="Yang L."/>
            <person name="Zhang Y."/>
            <person name="Zhao W."/>
            <person name="Zhao X.D."/>
            <person name="Zheng Y.T."/>
            <person name="Zhou J.M."/>
            <person name="Zhu Y.B."/>
            <person name="Zhang G.J."/>
            <person name="Wang J."/>
            <person name="Yao Y.G."/>
        </authorList>
    </citation>
    <scope>NUCLEOTIDE SEQUENCE [LARGE SCALE GENOMIC DNA]</scope>
</reference>
<evidence type="ECO:0000313" key="3">
    <source>
        <dbReference type="Proteomes" id="UP000011518"/>
    </source>
</evidence>
<accession>L9KSK5</accession>
<organism evidence="2 3">
    <name type="scientific">Tupaia chinensis</name>
    <name type="common">Chinese tree shrew</name>
    <name type="synonym">Tupaia belangeri chinensis</name>
    <dbReference type="NCBI Taxonomy" id="246437"/>
    <lineage>
        <taxon>Eukaryota</taxon>
        <taxon>Metazoa</taxon>
        <taxon>Chordata</taxon>
        <taxon>Craniata</taxon>
        <taxon>Vertebrata</taxon>
        <taxon>Euteleostomi</taxon>
        <taxon>Mammalia</taxon>
        <taxon>Eutheria</taxon>
        <taxon>Euarchontoglires</taxon>
        <taxon>Scandentia</taxon>
        <taxon>Tupaiidae</taxon>
        <taxon>Tupaia</taxon>
    </lineage>
</organism>
<dbReference type="InParanoid" id="L9KSK5"/>
<reference evidence="3" key="1">
    <citation type="submission" date="2012-07" db="EMBL/GenBank/DDBJ databases">
        <title>Genome of the Chinese tree shrew, a rising model animal genetically related to primates.</title>
        <authorList>
            <person name="Zhang G."/>
            <person name="Fan Y."/>
            <person name="Yao Y."/>
            <person name="Huang Z."/>
        </authorList>
    </citation>
    <scope>NUCLEOTIDE SEQUENCE [LARGE SCALE GENOMIC DNA]</scope>
</reference>
<protein>
    <submittedName>
        <fullName evidence="2">Uncharacterized protein</fullName>
    </submittedName>
</protein>
<proteinExistence type="predicted"/>
<evidence type="ECO:0000313" key="2">
    <source>
        <dbReference type="EMBL" id="ELW64177.1"/>
    </source>
</evidence>
<keyword evidence="3" id="KW-1185">Reference proteome</keyword>
<dbReference type="AlphaFoldDB" id="L9KSK5"/>